<dbReference type="InterPro" id="IPR013655">
    <property type="entry name" value="PAS_fold_3"/>
</dbReference>
<protein>
    <submittedName>
        <fullName evidence="4">Diguanylate cyclase domain-containing protein</fullName>
        <ecNumber evidence="4">2.7.7.65</ecNumber>
    </submittedName>
</protein>
<dbReference type="SMART" id="SM00086">
    <property type="entry name" value="PAC"/>
    <property type="match status" value="2"/>
</dbReference>
<keyword evidence="4" id="KW-0548">Nucleotidyltransferase</keyword>
<dbReference type="PANTHER" id="PTHR44757:SF2">
    <property type="entry name" value="BIOFILM ARCHITECTURE MAINTENANCE PROTEIN MBAA"/>
    <property type="match status" value="1"/>
</dbReference>
<dbReference type="SMART" id="SM00091">
    <property type="entry name" value="PAS"/>
    <property type="match status" value="2"/>
</dbReference>
<feature type="domain" description="PAC" evidence="2">
    <location>
        <begin position="224"/>
        <end position="277"/>
    </location>
</feature>
<dbReference type="PROSITE" id="PS50113">
    <property type="entry name" value="PAC"/>
    <property type="match status" value="2"/>
</dbReference>
<dbReference type="NCBIfam" id="TIGR00229">
    <property type="entry name" value="sensory_box"/>
    <property type="match status" value="1"/>
</dbReference>
<evidence type="ECO:0000313" key="5">
    <source>
        <dbReference type="Proteomes" id="UP001566476"/>
    </source>
</evidence>
<evidence type="ECO:0000259" key="3">
    <source>
        <dbReference type="PROSITE" id="PS50887"/>
    </source>
</evidence>
<dbReference type="GO" id="GO:0052621">
    <property type="term" value="F:diguanylate cyclase activity"/>
    <property type="evidence" value="ECO:0007669"/>
    <property type="project" value="UniProtKB-EC"/>
</dbReference>
<dbReference type="SUPFAM" id="SSF55073">
    <property type="entry name" value="Nucleotide cyclase"/>
    <property type="match status" value="1"/>
</dbReference>
<dbReference type="Gene3D" id="3.30.450.20">
    <property type="entry name" value="PAS domain"/>
    <property type="match status" value="2"/>
</dbReference>
<dbReference type="Pfam" id="PF08447">
    <property type="entry name" value="PAS_3"/>
    <property type="match status" value="1"/>
</dbReference>
<keyword evidence="5" id="KW-1185">Reference proteome</keyword>
<dbReference type="InterPro" id="IPR013767">
    <property type="entry name" value="PAS_fold"/>
</dbReference>
<organism evidence="4 5">
    <name type="scientific">Kineococcus mangrovi</name>
    <dbReference type="NCBI Taxonomy" id="1660183"/>
    <lineage>
        <taxon>Bacteria</taxon>
        <taxon>Bacillati</taxon>
        <taxon>Actinomycetota</taxon>
        <taxon>Actinomycetes</taxon>
        <taxon>Kineosporiales</taxon>
        <taxon>Kineosporiaceae</taxon>
        <taxon>Kineococcus</taxon>
    </lineage>
</organism>
<dbReference type="Proteomes" id="UP001566476">
    <property type="component" value="Unassembled WGS sequence"/>
</dbReference>
<dbReference type="Gene3D" id="3.30.70.270">
    <property type="match status" value="1"/>
</dbReference>
<accession>A0ABV4I4Z1</accession>
<dbReference type="InterPro" id="IPR043128">
    <property type="entry name" value="Rev_trsase/Diguanyl_cyclase"/>
</dbReference>
<reference evidence="4 5" key="1">
    <citation type="submission" date="2024-07" db="EMBL/GenBank/DDBJ databases">
        <authorList>
            <person name="Thanompreechachai J."/>
            <person name="Duangmal K."/>
        </authorList>
    </citation>
    <scope>NUCLEOTIDE SEQUENCE [LARGE SCALE GENOMIC DNA]</scope>
    <source>
        <strain evidence="4 5">TBRC 1896</strain>
    </source>
</reference>
<dbReference type="SUPFAM" id="SSF55785">
    <property type="entry name" value="PYP-like sensor domain (PAS domain)"/>
    <property type="match status" value="2"/>
</dbReference>
<dbReference type="RefSeq" id="WP_370719996.1">
    <property type="nucleotide sequence ID" value="NZ_JBGGTQ010000007.1"/>
</dbReference>
<comment type="caution">
    <text evidence="4">The sequence shown here is derived from an EMBL/GenBank/DDBJ whole genome shotgun (WGS) entry which is preliminary data.</text>
</comment>
<evidence type="ECO:0000313" key="4">
    <source>
        <dbReference type="EMBL" id="MEZ0493760.1"/>
    </source>
</evidence>
<sequence>MRTSTSAYPAAPAVTVPWDEALERAGVALALLHPAGHVAAATGAYCRLTGEDPAAVVGTPVLSWWGALRDRAPGGALDGLGPAPTVAAVLAVLTAVDVELDVELHEGPGGDRAGRGVVRVQLTAAEDGGAVVLLREVSAEHAERAALRARLAQQEAVIAASPDTIYRLDLGVGHVEWSSTGGACLLGLPAADDPFPADLVHPEDLPGVRRAVEALHAAAPGEIVECTYRVVDGQGQERWVHTRSTVTDRDGAGRALRAVGIAQDLTETITTMDALAGSERRFHEVFARGPVGMVLFGLEGWISEVNDALGALLERDTADLVGTPAAELLDPPAEQGPSAQEREERAGAQAQLQRLLDGTDEVAHRERRFDLPSGRTVWAQVTLSLTSSSTGEPAFLAFVEDVTARKREAEQLEHAALHDPLTGLPNRAKAEDRLGTALARTRRRGGGCAVLFVDLDHFKDVNDSLGHAAGDDLLREVADRLRGLLRTGDVAARIGGDEFVLVCEDVVDARALTAIAERVCERITIPVDLGTRTVTVTASVGAARTDGALGPEELLRAADRAMYRAKAAGRACWRAA</sequence>
<dbReference type="EMBL" id="JBGGTQ010000007">
    <property type="protein sequence ID" value="MEZ0493760.1"/>
    <property type="molecule type" value="Genomic_DNA"/>
</dbReference>
<dbReference type="SMART" id="SM00267">
    <property type="entry name" value="GGDEF"/>
    <property type="match status" value="1"/>
</dbReference>
<dbReference type="PROSITE" id="PS50887">
    <property type="entry name" value="GGDEF"/>
    <property type="match status" value="1"/>
</dbReference>
<feature type="domain" description="PAC" evidence="2">
    <location>
        <begin position="363"/>
        <end position="414"/>
    </location>
</feature>
<keyword evidence="4" id="KW-0808">Transferase</keyword>
<proteinExistence type="predicted"/>
<dbReference type="InterPro" id="IPR035965">
    <property type="entry name" value="PAS-like_dom_sf"/>
</dbReference>
<gene>
    <name evidence="4" type="ORF">AB2L28_16090</name>
</gene>
<dbReference type="CDD" id="cd00130">
    <property type="entry name" value="PAS"/>
    <property type="match status" value="2"/>
</dbReference>
<dbReference type="InterPro" id="IPR001610">
    <property type="entry name" value="PAC"/>
</dbReference>
<dbReference type="InterPro" id="IPR000700">
    <property type="entry name" value="PAS-assoc_C"/>
</dbReference>
<dbReference type="InterPro" id="IPR029787">
    <property type="entry name" value="Nucleotide_cyclase"/>
</dbReference>
<dbReference type="InterPro" id="IPR000014">
    <property type="entry name" value="PAS"/>
</dbReference>
<evidence type="ECO:0000256" key="1">
    <source>
        <dbReference type="SAM" id="MobiDB-lite"/>
    </source>
</evidence>
<dbReference type="Pfam" id="PF00990">
    <property type="entry name" value="GGDEF"/>
    <property type="match status" value="1"/>
</dbReference>
<evidence type="ECO:0000259" key="2">
    <source>
        <dbReference type="PROSITE" id="PS50113"/>
    </source>
</evidence>
<dbReference type="NCBIfam" id="TIGR00254">
    <property type="entry name" value="GGDEF"/>
    <property type="match status" value="1"/>
</dbReference>
<feature type="domain" description="GGDEF" evidence="3">
    <location>
        <begin position="446"/>
        <end position="576"/>
    </location>
</feature>
<dbReference type="Pfam" id="PF00989">
    <property type="entry name" value="PAS"/>
    <property type="match status" value="1"/>
</dbReference>
<dbReference type="CDD" id="cd01949">
    <property type="entry name" value="GGDEF"/>
    <property type="match status" value="1"/>
</dbReference>
<dbReference type="InterPro" id="IPR000160">
    <property type="entry name" value="GGDEF_dom"/>
</dbReference>
<dbReference type="EC" id="2.7.7.65" evidence="4"/>
<dbReference type="InterPro" id="IPR052155">
    <property type="entry name" value="Biofilm_reg_signaling"/>
</dbReference>
<feature type="region of interest" description="Disordered" evidence="1">
    <location>
        <begin position="327"/>
        <end position="347"/>
    </location>
</feature>
<name>A0ABV4I4Z1_9ACTN</name>
<dbReference type="PANTHER" id="PTHR44757">
    <property type="entry name" value="DIGUANYLATE CYCLASE DGCP"/>
    <property type="match status" value="1"/>
</dbReference>